<reference evidence="1 2" key="1">
    <citation type="submission" date="2019-02" db="EMBL/GenBank/DDBJ databases">
        <authorList>
            <person name="Frampton R.A."/>
            <person name="Wojtus J.K."/>
            <person name="Fineran P.C."/>
            <person name="Hendrickson H.L."/>
        </authorList>
    </citation>
    <scope>NUCLEOTIDE SEQUENCE [LARGE SCALE GENOMIC DNA]</scope>
</reference>
<keyword evidence="2" id="KW-1185">Reference proteome</keyword>
<name>A0A481W508_9CAUD</name>
<proteinExistence type="predicted"/>
<gene>
    <name evidence="1" type="ORF">PSA21_252</name>
</gene>
<dbReference type="Proteomes" id="UP000294134">
    <property type="component" value="Segment"/>
</dbReference>
<evidence type="ECO:0000313" key="2">
    <source>
        <dbReference type="Proteomes" id="UP000294134"/>
    </source>
</evidence>
<evidence type="ECO:0000313" key="1">
    <source>
        <dbReference type="EMBL" id="QBJ02778.1"/>
    </source>
</evidence>
<accession>A0A481W508</accession>
<organism evidence="1 2">
    <name type="scientific">Pseudomonas phage Psa21</name>
    <dbReference type="NCBI Taxonomy" id="2530023"/>
    <lineage>
        <taxon>Viruses</taxon>
        <taxon>Duplodnaviria</taxon>
        <taxon>Heunggongvirae</taxon>
        <taxon>Uroviricota</taxon>
        <taxon>Caudoviricetes</taxon>
        <taxon>Chimalliviridae</taxon>
        <taxon>Tepukevirus</taxon>
        <taxon>Tepukevirus Psa21</taxon>
    </lineage>
</organism>
<protein>
    <submittedName>
        <fullName evidence="1">Uncharacterized protein</fullName>
    </submittedName>
</protein>
<dbReference type="EMBL" id="MK552327">
    <property type="protein sequence ID" value="QBJ02778.1"/>
    <property type="molecule type" value="Genomic_DNA"/>
</dbReference>
<sequence length="142" mass="17033">MKKPDIVGMERDKASMYIQRILKQEQNELPSGYGIWFNWYSYPELRRGYLSHPVMYKLNPWGPPPPKQETIRHVKIVGRLRKRGILGVRVTGPIELSPSAIRVREYERTRKIEDEQRLIEEWKKHHMPQHIQRYGLPDNLDF</sequence>